<evidence type="ECO:0000256" key="4">
    <source>
        <dbReference type="ARBA" id="ARBA00022801"/>
    </source>
</evidence>
<dbReference type="InterPro" id="IPR019757">
    <property type="entry name" value="Pept_S26A_signal_pept_1_Lys-AS"/>
</dbReference>
<dbReference type="Gene3D" id="2.10.109.10">
    <property type="entry name" value="Umud Fragment, subunit A"/>
    <property type="match status" value="1"/>
</dbReference>
<evidence type="ECO:0000256" key="2">
    <source>
        <dbReference type="ARBA" id="ARBA00009370"/>
    </source>
</evidence>
<feature type="domain" description="Peptidase S26" evidence="6">
    <location>
        <begin position="59"/>
        <end position="257"/>
    </location>
</feature>
<evidence type="ECO:0000256" key="1">
    <source>
        <dbReference type="ARBA" id="ARBA00000677"/>
    </source>
</evidence>
<keyword evidence="5" id="KW-0472">Membrane</keyword>
<evidence type="ECO:0000313" key="7">
    <source>
        <dbReference type="EMBL" id="CUS41198.1"/>
    </source>
</evidence>
<dbReference type="GO" id="GO:0004252">
    <property type="term" value="F:serine-type endopeptidase activity"/>
    <property type="evidence" value="ECO:0007669"/>
    <property type="project" value="InterPro"/>
</dbReference>
<dbReference type="EC" id="3.4.21.89" evidence="3"/>
<dbReference type="Pfam" id="PF10502">
    <property type="entry name" value="Peptidase_S26"/>
    <property type="match status" value="1"/>
</dbReference>
<keyword evidence="5" id="KW-1133">Transmembrane helix</keyword>
<dbReference type="InterPro" id="IPR019758">
    <property type="entry name" value="Pept_S26A_signal_pept_1_CS"/>
</dbReference>
<dbReference type="InterPro" id="IPR036286">
    <property type="entry name" value="LexA/Signal_pep-like_sf"/>
</dbReference>
<comment type="catalytic activity">
    <reaction evidence="1">
        <text>Cleavage of hydrophobic, N-terminal signal or leader sequences from secreted and periplasmic proteins.</text>
        <dbReference type="EC" id="3.4.21.89"/>
    </reaction>
</comment>
<dbReference type="PROSITE" id="PS00760">
    <property type="entry name" value="SPASE_I_2"/>
    <property type="match status" value="1"/>
</dbReference>
<dbReference type="GO" id="GO:0006465">
    <property type="term" value="P:signal peptide processing"/>
    <property type="evidence" value="ECO:0007669"/>
    <property type="project" value="InterPro"/>
</dbReference>
<proteinExistence type="inferred from homology"/>
<sequence>MDIDFPLILMIATATTGAVALVDWLWLRKQREAKAERLQQEGANVDDIDSAKEESFVVEQSKSFFPVLVIVFVLRSFVAEPFQIPSGSMEPGLITGDFILVSKFHYGLRMPVFGNTLVPIGEPERGDVMVFFPPNDPRYFIKRVIGKPGDHIEYKNRRLTINGESVPTTELGGEPSYRPTKYLGEEVHPSSTATVQWILARDTRTQQPIIWAGPEGEWDVPEGHYFMMGDNRGNSGDSRMWGFVPEKNIVGKAVAVWMHWEGWSDLPSFGRNHIIQ</sequence>
<dbReference type="NCBIfam" id="TIGR02227">
    <property type="entry name" value="sigpep_I_bact"/>
    <property type="match status" value="1"/>
</dbReference>
<feature type="transmembrane region" description="Helical" evidence="5">
    <location>
        <begin position="6"/>
        <end position="27"/>
    </location>
</feature>
<dbReference type="CDD" id="cd06530">
    <property type="entry name" value="S26_SPase_I"/>
    <property type="match status" value="1"/>
</dbReference>
<dbReference type="GO" id="GO:0009003">
    <property type="term" value="F:signal peptidase activity"/>
    <property type="evidence" value="ECO:0007669"/>
    <property type="project" value="UniProtKB-EC"/>
</dbReference>
<comment type="similarity">
    <text evidence="2">Belongs to the peptidase S26 family.</text>
</comment>
<dbReference type="EMBL" id="CZQC01000036">
    <property type="protein sequence ID" value="CUS41198.1"/>
    <property type="molecule type" value="Genomic_DNA"/>
</dbReference>
<reference evidence="7" key="1">
    <citation type="submission" date="2015-10" db="EMBL/GenBank/DDBJ databases">
        <authorList>
            <person name="Gilbert D.G."/>
        </authorList>
    </citation>
    <scope>NUCLEOTIDE SEQUENCE</scope>
</reference>
<evidence type="ECO:0000256" key="3">
    <source>
        <dbReference type="ARBA" id="ARBA00013208"/>
    </source>
</evidence>
<dbReference type="GO" id="GO:0016020">
    <property type="term" value="C:membrane"/>
    <property type="evidence" value="ECO:0007669"/>
    <property type="project" value="InterPro"/>
</dbReference>
<dbReference type="InterPro" id="IPR019533">
    <property type="entry name" value="Peptidase_S26"/>
</dbReference>
<protein>
    <recommendedName>
        <fullName evidence="3">signal peptidase I</fullName>
        <ecNumber evidence="3">3.4.21.89</ecNumber>
    </recommendedName>
</protein>
<evidence type="ECO:0000256" key="5">
    <source>
        <dbReference type="SAM" id="Phobius"/>
    </source>
</evidence>
<evidence type="ECO:0000259" key="6">
    <source>
        <dbReference type="Pfam" id="PF10502"/>
    </source>
</evidence>
<dbReference type="PROSITE" id="PS00761">
    <property type="entry name" value="SPASE_I_3"/>
    <property type="match status" value="1"/>
</dbReference>
<accession>A0A160TC90</accession>
<dbReference type="PANTHER" id="PTHR43390">
    <property type="entry name" value="SIGNAL PEPTIDASE I"/>
    <property type="match status" value="1"/>
</dbReference>
<dbReference type="SUPFAM" id="SSF51306">
    <property type="entry name" value="LexA/Signal peptidase"/>
    <property type="match status" value="1"/>
</dbReference>
<keyword evidence="5" id="KW-0812">Transmembrane</keyword>
<keyword evidence="4 7" id="KW-0378">Hydrolase</keyword>
<gene>
    <name evidence="7" type="ORF">MGWOODY_Tha757</name>
</gene>
<organism evidence="7">
    <name type="scientific">hydrothermal vent metagenome</name>
    <dbReference type="NCBI Taxonomy" id="652676"/>
    <lineage>
        <taxon>unclassified sequences</taxon>
        <taxon>metagenomes</taxon>
        <taxon>ecological metagenomes</taxon>
    </lineage>
</organism>
<dbReference type="AlphaFoldDB" id="A0A160TC90"/>
<name>A0A160TC90_9ZZZZ</name>
<dbReference type="PRINTS" id="PR00727">
    <property type="entry name" value="LEADERPTASE"/>
</dbReference>
<dbReference type="InterPro" id="IPR000223">
    <property type="entry name" value="Pept_S26A_signal_pept_1"/>
</dbReference>
<dbReference type="PANTHER" id="PTHR43390:SF1">
    <property type="entry name" value="CHLOROPLAST PROCESSING PEPTIDASE"/>
    <property type="match status" value="1"/>
</dbReference>